<dbReference type="Gene3D" id="1.20.58.480">
    <property type="match status" value="1"/>
</dbReference>
<evidence type="ECO:0000256" key="1">
    <source>
        <dbReference type="ARBA" id="ARBA00007119"/>
    </source>
</evidence>
<dbReference type="PANTHER" id="PTHR28657:SF3">
    <property type="entry name" value="INDOLEAMINE 2,3-DIOXYGENASE"/>
    <property type="match status" value="1"/>
</dbReference>
<sequence>MTMIEGRSSILEQFPHVLASPEKLSKAIDPFTVTTSTGFLPFKLPPAYLPDAFKPLESLLTRAPVVKDDGSPGLLATYGLGPAVLAELPDLTDEVDKLVAEDGKPDLVAVTAVFRDYSFLCSAYLLEPCYERWVKSPEDGYGLGRDLLPRSIARPIYRCAQLLDIPPFMSYAAAYALYNYTVGDPSLGLEYSNLRLIRAFERGLDPKSSEAGFILTHVDMVKESPALVNGAVRILSRLEKGKDEAAREEVNEAFREILRGMERIGTCMEVMWKNSKPADYLSFRVFIFGITSQAMFPNGVIYDGVLDNKPLNFRGESGANDSMIPLLDHLLEISMPSTPLTKILHEFRAYRPLPHREFLAHVASKAKEVGVQQFAVQDSETVLLYLKALDHVRSFRWRHWLFTREYIIRRTPYPTATGGSPIVTWLPNQLFAVLELMISIHDKYVAPFTNKEIPTVVETNGSGTATPTTAGQKKVEKLESFFYYKAQVEEMMATVRDQKDKLDREVARWCKERGV</sequence>
<dbReference type="FunFam" id="1.20.58.480:FF:000005">
    <property type="entry name" value="Indoleamine 2,3-dioxygenase family protein"/>
    <property type="match status" value="1"/>
</dbReference>
<dbReference type="Pfam" id="PF01231">
    <property type="entry name" value="IDO"/>
    <property type="match status" value="1"/>
</dbReference>
<dbReference type="GO" id="GO:0033754">
    <property type="term" value="F:indoleamine 2,3-dioxygenase activity"/>
    <property type="evidence" value="ECO:0007669"/>
    <property type="project" value="UniProtKB-EC"/>
</dbReference>
<keyword evidence="5" id="KW-0560">Oxidoreductase</keyword>
<comment type="catalytic activity">
    <reaction evidence="5">
        <text>L-tryptophan + O2 = N-formyl-L-kynurenine</text>
        <dbReference type="Rhea" id="RHEA:24536"/>
        <dbReference type="ChEBI" id="CHEBI:15379"/>
        <dbReference type="ChEBI" id="CHEBI:57912"/>
        <dbReference type="ChEBI" id="CHEBI:58629"/>
    </reaction>
</comment>
<accession>A0A2B7WPH8</accession>
<keyword evidence="4 5" id="KW-0349">Heme</keyword>
<dbReference type="GO" id="GO:0046872">
    <property type="term" value="F:metal ion binding"/>
    <property type="evidence" value="ECO:0007669"/>
    <property type="project" value="UniProtKB-UniRule"/>
</dbReference>
<comment type="caution">
    <text evidence="6">The sequence shown here is derived from an EMBL/GenBank/DDBJ whole genome shotgun (WGS) entry which is preliminary data.</text>
</comment>
<comment type="function">
    <text evidence="5">Produces N-formyl-kynurenine through the oxidation of tryptophan.</text>
</comment>
<evidence type="ECO:0000256" key="2">
    <source>
        <dbReference type="ARBA" id="ARBA00022723"/>
    </source>
</evidence>
<gene>
    <name evidence="6" type="ORF">AJ79_08850</name>
</gene>
<evidence type="ECO:0000313" key="6">
    <source>
        <dbReference type="EMBL" id="PGG98478.1"/>
    </source>
</evidence>
<organism evidence="6 7">
    <name type="scientific">Helicocarpus griseus UAMH5409</name>
    <dbReference type="NCBI Taxonomy" id="1447875"/>
    <lineage>
        <taxon>Eukaryota</taxon>
        <taxon>Fungi</taxon>
        <taxon>Dikarya</taxon>
        <taxon>Ascomycota</taxon>
        <taxon>Pezizomycotina</taxon>
        <taxon>Eurotiomycetes</taxon>
        <taxon>Eurotiomycetidae</taxon>
        <taxon>Onygenales</taxon>
        <taxon>Ajellomycetaceae</taxon>
        <taxon>Helicocarpus</taxon>
    </lineage>
</organism>
<comment type="similarity">
    <text evidence="1 5">Belongs to the indoleamine 2,3-dioxygenase family.</text>
</comment>
<dbReference type="InterPro" id="IPR037217">
    <property type="entry name" value="Trp/Indoleamine_2_3_dOase-like"/>
</dbReference>
<dbReference type="SUPFAM" id="SSF140959">
    <property type="entry name" value="Indolic compounds 2,3-dioxygenase-like"/>
    <property type="match status" value="1"/>
</dbReference>
<dbReference type="PANTHER" id="PTHR28657">
    <property type="entry name" value="INDOLEAMINE 2,3-DIOXYGENASE"/>
    <property type="match status" value="1"/>
</dbReference>
<proteinExistence type="inferred from homology"/>
<dbReference type="STRING" id="1447875.A0A2B7WPH8"/>
<keyword evidence="7" id="KW-1185">Reference proteome</keyword>
<keyword evidence="3 4" id="KW-0408">Iron</keyword>
<evidence type="ECO:0000256" key="4">
    <source>
        <dbReference type="PIRSR" id="PIRSR600898-1"/>
    </source>
</evidence>
<dbReference type="InterPro" id="IPR000898">
    <property type="entry name" value="Indolamine_dOase"/>
</dbReference>
<keyword evidence="5" id="KW-0223">Dioxygenase</keyword>
<feature type="binding site" description="proximal binding residue" evidence="4">
    <location>
        <position position="399"/>
    </location>
    <ligand>
        <name>heme b</name>
        <dbReference type="ChEBI" id="CHEBI:60344"/>
    </ligand>
    <ligandPart>
        <name>Fe</name>
        <dbReference type="ChEBI" id="CHEBI:18248"/>
    </ligandPart>
</feature>
<protein>
    <recommendedName>
        <fullName evidence="5">Indoleamine 2,3-dioxygenase</fullName>
        <ecNumber evidence="5">1.13.11.52</ecNumber>
    </recommendedName>
</protein>
<keyword evidence="2 4" id="KW-0479">Metal-binding</keyword>
<dbReference type="OrthoDB" id="10262710at2759"/>
<evidence type="ECO:0000256" key="3">
    <source>
        <dbReference type="ARBA" id="ARBA00023004"/>
    </source>
</evidence>
<dbReference type="EMBL" id="PDNB01000224">
    <property type="protein sequence ID" value="PGG98478.1"/>
    <property type="molecule type" value="Genomic_DNA"/>
</dbReference>
<evidence type="ECO:0000256" key="5">
    <source>
        <dbReference type="RuleBase" id="RU369119"/>
    </source>
</evidence>
<dbReference type="GO" id="GO:0020037">
    <property type="term" value="F:heme binding"/>
    <property type="evidence" value="ECO:0007669"/>
    <property type="project" value="UniProtKB-UniRule"/>
</dbReference>
<dbReference type="Proteomes" id="UP000223968">
    <property type="component" value="Unassembled WGS sequence"/>
</dbReference>
<dbReference type="GO" id="GO:0019441">
    <property type="term" value="P:L-tryptophan catabolic process to kynurenine"/>
    <property type="evidence" value="ECO:0007669"/>
    <property type="project" value="UniProtKB-UniRule"/>
</dbReference>
<reference evidence="6 7" key="1">
    <citation type="submission" date="2017-10" db="EMBL/GenBank/DDBJ databases">
        <title>Comparative genomics in systemic dimorphic fungi from Ajellomycetaceae.</title>
        <authorList>
            <person name="Munoz J.F."/>
            <person name="Mcewen J.G."/>
            <person name="Clay O.K."/>
            <person name="Cuomo C.A."/>
        </authorList>
    </citation>
    <scope>NUCLEOTIDE SEQUENCE [LARGE SCALE GENOMIC DNA]</scope>
    <source>
        <strain evidence="6 7">UAMH5409</strain>
    </source>
</reference>
<dbReference type="EC" id="1.13.11.52" evidence="5"/>
<evidence type="ECO:0000313" key="7">
    <source>
        <dbReference type="Proteomes" id="UP000223968"/>
    </source>
</evidence>
<dbReference type="AlphaFoldDB" id="A0A2B7WPH8"/>
<name>A0A2B7WPH8_9EURO</name>